<evidence type="ECO:0000313" key="2">
    <source>
        <dbReference type="EMBL" id="QPS08602.1"/>
    </source>
</evidence>
<gene>
    <name evidence="2" type="ORF">I6G66_00560</name>
    <name evidence="1" type="ORF">SGN30_17405</name>
</gene>
<dbReference type="GeneID" id="94691557"/>
<evidence type="ECO:0000313" key="1">
    <source>
        <dbReference type="EMBL" id="MDX4955198.1"/>
    </source>
</evidence>
<reference evidence="1" key="2">
    <citation type="submission" date="2023-11" db="EMBL/GenBank/DDBJ databases">
        <title>Identification and selenium tolerance of Delftia acidovorans R3-25.</title>
        <authorList>
            <person name="Zhang S."/>
            <person name="Liu Y."/>
            <person name="Guo Y."/>
        </authorList>
    </citation>
    <scope>NUCLEOTIDE SEQUENCE</scope>
    <source>
        <strain evidence="1">R3-25</strain>
    </source>
</reference>
<evidence type="ECO:0000313" key="3">
    <source>
        <dbReference type="Proteomes" id="UP000594778"/>
    </source>
</evidence>
<dbReference type="PANTHER" id="PTHR38460:SF1">
    <property type="entry name" value="TAUTOMERASE YOLI-RELATED"/>
    <property type="match status" value="1"/>
</dbReference>
<dbReference type="AlphaFoldDB" id="A0A080NGL1"/>
<accession>A0A080NGL1</accession>
<dbReference type="InterPro" id="IPR037479">
    <property type="entry name" value="Tauto_MSAD"/>
</dbReference>
<dbReference type="Proteomes" id="UP001287445">
    <property type="component" value="Unassembled WGS sequence"/>
</dbReference>
<reference evidence="2 3" key="1">
    <citation type="submission" date="2020-12" db="EMBL/GenBank/DDBJ databases">
        <title>FDA dAtabase for Regulatory Grade micrObial Sequences (FDA-ARGOS): Supporting development and validation of Infectious Disease Dx tests.</title>
        <authorList>
            <person name="Sproer C."/>
            <person name="Gronow S."/>
            <person name="Severitt S."/>
            <person name="Schroder I."/>
            <person name="Tallon L."/>
            <person name="Sadzewicz L."/>
            <person name="Zhao X."/>
            <person name="Boylan J."/>
            <person name="Ott S."/>
            <person name="Bowen H."/>
            <person name="Vavikolanu K."/>
            <person name="Mehta A."/>
            <person name="Aluvathingal J."/>
            <person name="Nadendla S."/>
            <person name="Lowell S."/>
            <person name="Myers T."/>
            <person name="Yan Y."/>
            <person name="Sichtig H."/>
        </authorList>
    </citation>
    <scope>NUCLEOTIDE SEQUENCE [LARGE SCALE GENOMIC DNA]</scope>
    <source>
        <strain evidence="2 3">FDAARGOS_909</strain>
    </source>
</reference>
<name>A0A080NGL1_DELAC</name>
<organism evidence="2 3">
    <name type="scientific">Delftia acidovorans</name>
    <name type="common">Pseudomonas acidovorans</name>
    <name type="synonym">Comamonas acidovorans</name>
    <dbReference type="NCBI Taxonomy" id="80866"/>
    <lineage>
        <taxon>Bacteria</taxon>
        <taxon>Pseudomonadati</taxon>
        <taxon>Pseudomonadota</taxon>
        <taxon>Betaproteobacteria</taxon>
        <taxon>Burkholderiales</taxon>
        <taxon>Comamonadaceae</taxon>
        <taxon>Delftia</taxon>
    </lineage>
</organism>
<proteinExistence type="predicted"/>
<sequence>MPMTRINMRAGKSPAYRQAICDSLYRAMRETFNVPEDDQFMTITEHDGDNFRYGASYLGVARSDDLVLVQLTVSNTRSLEQKKALFSRIAELLVESPGLRPEDVFVNLVEVDKENWSMGHGLAQYAT</sequence>
<dbReference type="EMBL" id="CP065668">
    <property type="protein sequence ID" value="QPS08602.1"/>
    <property type="molecule type" value="Genomic_DNA"/>
</dbReference>
<dbReference type="PANTHER" id="PTHR38460">
    <property type="entry name" value="TAUTOMERASE YOLI-RELATED"/>
    <property type="match status" value="1"/>
</dbReference>
<protein>
    <submittedName>
        <fullName evidence="2">Tautomerase family protein</fullName>
    </submittedName>
</protein>
<dbReference type="SUPFAM" id="SSF55331">
    <property type="entry name" value="Tautomerase/MIF"/>
    <property type="match status" value="1"/>
</dbReference>
<dbReference type="Gene3D" id="3.30.429.10">
    <property type="entry name" value="Macrophage Migration Inhibitory Factor"/>
    <property type="match status" value="1"/>
</dbReference>
<dbReference type="InterPro" id="IPR014347">
    <property type="entry name" value="Tautomerase/MIF_sf"/>
</dbReference>
<dbReference type="Pfam" id="PF14552">
    <property type="entry name" value="Tautomerase_2"/>
    <property type="match status" value="1"/>
</dbReference>
<dbReference type="EMBL" id="JAWWMZ010000006">
    <property type="protein sequence ID" value="MDX4955198.1"/>
    <property type="molecule type" value="Genomic_DNA"/>
</dbReference>
<dbReference type="Proteomes" id="UP000594778">
    <property type="component" value="Chromosome"/>
</dbReference>
<dbReference type="RefSeq" id="WP_034395446.1">
    <property type="nucleotide sequence ID" value="NZ_CAURVC010000015.1"/>
</dbReference>